<protein>
    <submittedName>
        <fullName evidence="4">SDR family oxidoreductase</fullName>
    </submittedName>
</protein>
<dbReference type="InterPro" id="IPR050259">
    <property type="entry name" value="SDR"/>
</dbReference>
<dbReference type="OrthoDB" id="9803333at2"/>
<dbReference type="InterPro" id="IPR002347">
    <property type="entry name" value="SDR_fam"/>
</dbReference>
<keyword evidence="3" id="KW-0753">Steroid metabolism</keyword>
<evidence type="ECO:0000256" key="3">
    <source>
        <dbReference type="ARBA" id="ARBA00023221"/>
    </source>
</evidence>
<evidence type="ECO:0000256" key="1">
    <source>
        <dbReference type="ARBA" id="ARBA00006484"/>
    </source>
</evidence>
<evidence type="ECO:0000256" key="2">
    <source>
        <dbReference type="ARBA" id="ARBA00023002"/>
    </source>
</evidence>
<keyword evidence="5" id="KW-1185">Reference proteome</keyword>
<dbReference type="PRINTS" id="PR00080">
    <property type="entry name" value="SDRFAMILY"/>
</dbReference>
<keyword evidence="2" id="KW-0560">Oxidoreductase</keyword>
<dbReference type="PROSITE" id="PS00061">
    <property type="entry name" value="ADH_SHORT"/>
    <property type="match status" value="1"/>
</dbReference>
<dbReference type="Pfam" id="PF13561">
    <property type="entry name" value="adh_short_C2"/>
    <property type="match status" value="1"/>
</dbReference>
<dbReference type="InterPro" id="IPR036291">
    <property type="entry name" value="NAD(P)-bd_dom_sf"/>
</dbReference>
<dbReference type="SUPFAM" id="SSF51735">
    <property type="entry name" value="NAD(P)-binding Rossmann-fold domains"/>
    <property type="match status" value="1"/>
</dbReference>
<dbReference type="Gene3D" id="3.40.50.720">
    <property type="entry name" value="NAD(P)-binding Rossmann-like Domain"/>
    <property type="match status" value="1"/>
</dbReference>
<dbReference type="AlphaFoldDB" id="A0A4S2DT74"/>
<accession>A0A4S2DT74</accession>
<comment type="caution">
    <text evidence="4">The sequence shown here is derived from an EMBL/GenBank/DDBJ whole genome shotgun (WGS) entry which is preliminary data.</text>
</comment>
<dbReference type="FunFam" id="3.40.50.720:FF:000173">
    <property type="entry name" value="3-oxoacyl-[acyl-carrier protein] reductase"/>
    <property type="match status" value="1"/>
</dbReference>
<evidence type="ECO:0000313" key="5">
    <source>
        <dbReference type="Proteomes" id="UP000306888"/>
    </source>
</evidence>
<dbReference type="PRINTS" id="PR00081">
    <property type="entry name" value="GDHRDH"/>
</dbReference>
<dbReference type="PANTHER" id="PTHR42879:SF2">
    <property type="entry name" value="3-OXOACYL-[ACYL-CARRIER-PROTEIN] REDUCTASE FABG"/>
    <property type="match status" value="1"/>
</dbReference>
<dbReference type="EMBL" id="SRYR01000001">
    <property type="protein sequence ID" value="TGY44463.1"/>
    <property type="molecule type" value="Genomic_DNA"/>
</dbReference>
<dbReference type="GO" id="GO:0032787">
    <property type="term" value="P:monocarboxylic acid metabolic process"/>
    <property type="evidence" value="ECO:0007669"/>
    <property type="project" value="UniProtKB-ARBA"/>
</dbReference>
<dbReference type="GO" id="GO:0016491">
    <property type="term" value="F:oxidoreductase activity"/>
    <property type="evidence" value="ECO:0007669"/>
    <property type="project" value="UniProtKB-KW"/>
</dbReference>
<dbReference type="InterPro" id="IPR020904">
    <property type="entry name" value="Sc_DH/Rdtase_CS"/>
</dbReference>
<keyword evidence="3" id="KW-0443">Lipid metabolism</keyword>
<organism evidence="4 5">
    <name type="scientific">Clostridium sartagoforme</name>
    <dbReference type="NCBI Taxonomy" id="84031"/>
    <lineage>
        <taxon>Bacteria</taxon>
        <taxon>Bacillati</taxon>
        <taxon>Bacillota</taxon>
        <taxon>Clostridia</taxon>
        <taxon>Eubacteriales</taxon>
        <taxon>Clostridiaceae</taxon>
        <taxon>Clostridium</taxon>
    </lineage>
</organism>
<dbReference type="CDD" id="cd05233">
    <property type="entry name" value="SDR_c"/>
    <property type="match status" value="1"/>
</dbReference>
<reference evidence="4 5" key="1">
    <citation type="submission" date="2019-04" db="EMBL/GenBank/DDBJ databases">
        <title>Microbes associate with the intestines of laboratory mice.</title>
        <authorList>
            <person name="Navarre W."/>
            <person name="Wong E."/>
            <person name="Huang K."/>
            <person name="Tropini C."/>
            <person name="Ng K."/>
            <person name="Yu B."/>
        </authorList>
    </citation>
    <scope>NUCLEOTIDE SEQUENCE [LARGE SCALE GENOMIC DNA]</scope>
    <source>
        <strain evidence="4 5">NM50_B9-20</strain>
    </source>
</reference>
<name>A0A4S2DT74_9CLOT</name>
<dbReference type="GO" id="GO:0008202">
    <property type="term" value="P:steroid metabolic process"/>
    <property type="evidence" value="ECO:0007669"/>
    <property type="project" value="UniProtKB-KW"/>
</dbReference>
<dbReference type="NCBIfam" id="NF005559">
    <property type="entry name" value="PRK07231.1"/>
    <property type="match status" value="1"/>
</dbReference>
<proteinExistence type="inferred from homology"/>
<comment type="similarity">
    <text evidence="1">Belongs to the short-chain dehydrogenases/reductases (SDR) family.</text>
</comment>
<evidence type="ECO:0000313" key="4">
    <source>
        <dbReference type="EMBL" id="TGY44463.1"/>
    </source>
</evidence>
<dbReference type="PANTHER" id="PTHR42879">
    <property type="entry name" value="3-OXOACYL-(ACYL-CARRIER-PROTEIN) REDUCTASE"/>
    <property type="match status" value="1"/>
</dbReference>
<dbReference type="RefSeq" id="WP_136005656.1">
    <property type="nucleotide sequence ID" value="NZ_SRYR01000001.1"/>
</dbReference>
<dbReference type="Proteomes" id="UP000306888">
    <property type="component" value="Unassembled WGS sequence"/>
</dbReference>
<gene>
    <name evidence="4" type="ORF">E5347_06525</name>
</gene>
<sequence>MVSLQGKIALVTGGTRGIGKAIALELIKEGATVIINYSKDDISAEETYKEVQELGGYAKLYKGDISNYDFCKEMIDYIIKTFGKIDILINNAAVSFRGLFMDFSSRNIENIFGINVFGAMYLSKEVIPHMINRGTGNIINISSIWGESGASCEVLYSSTKGAINLFTKSLAKELAPMGIRVNGIAPGVIDTEMNSFLSPEEREELENEIPVGRFGDPKEVAELVLFLCSEKCTYINGQILKIDGAML</sequence>
<dbReference type="NCBIfam" id="NF047420">
    <property type="entry name" value="EF_P_mod_YmfI"/>
    <property type="match status" value="1"/>
</dbReference>
<dbReference type="NCBIfam" id="NF009466">
    <property type="entry name" value="PRK12826.1-2"/>
    <property type="match status" value="1"/>
</dbReference>